<proteinExistence type="inferred from homology"/>
<keyword evidence="7" id="KW-0227">DNA damage</keyword>
<evidence type="ECO:0000256" key="11">
    <source>
        <dbReference type="ARBA" id="ARBA00023204"/>
    </source>
</evidence>
<dbReference type="GO" id="GO:0006281">
    <property type="term" value="P:DNA repair"/>
    <property type="evidence" value="ECO:0007669"/>
    <property type="project" value="UniProtKB-KW"/>
</dbReference>
<dbReference type="PANTHER" id="PTHR33693:SF1">
    <property type="entry name" value="TYPE-4 URACIL-DNA GLYCOSYLASE"/>
    <property type="match status" value="1"/>
</dbReference>
<dbReference type="Gene3D" id="3.40.470.10">
    <property type="entry name" value="Uracil-DNA glycosylase-like domain"/>
    <property type="match status" value="1"/>
</dbReference>
<sequence>MLLIVVDIAQSSRRFHGVANKGGISVLPFSVLEIGAEARLWHFATAQHLLRDMVAPPMKTAVAVFTLFSGISLAWQAPTSPRSSTNSLVSRASSCCRTRSRSAAPFMRRRCATTQQNMAIKAATTSGFGMSMRGDAEGHRAFVEKLLTLTGDPLEEDGGRVVVFRGDPSASLMLIGEAPGAEEDRLGVPFVGRSGQLLDDMLRAVGFDPEREVYVSNIVRRRPIDNRTPTPEEMDFYLPFLLEEIGLVDPHVIVLLGASSTKALLPYETRGITRARGQWADPVALAEIHGGRLADMLIMPWFHPSYLLRNSGERSRQEGGVRWHARNDLREVRDVVRGIQQE</sequence>
<dbReference type="EMBL" id="FN648270">
    <property type="protein sequence ID" value="CBJ30150.1"/>
    <property type="molecule type" value="Genomic_DNA"/>
</dbReference>
<dbReference type="SMART" id="SM00986">
    <property type="entry name" value="UDG"/>
    <property type="match status" value="1"/>
</dbReference>
<organism evidence="13 14">
    <name type="scientific">Ectocarpus siliculosus</name>
    <name type="common">Brown alga</name>
    <name type="synonym">Conferva siliculosa</name>
    <dbReference type="NCBI Taxonomy" id="2880"/>
    <lineage>
        <taxon>Eukaryota</taxon>
        <taxon>Sar</taxon>
        <taxon>Stramenopiles</taxon>
        <taxon>Ochrophyta</taxon>
        <taxon>PX clade</taxon>
        <taxon>Phaeophyceae</taxon>
        <taxon>Ectocarpales</taxon>
        <taxon>Ectocarpaceae</taxon>
        <taxon>Ectocarpus</taxon>
    </lineage>
</organism>
<name>D7FN93_ECTSI</name>
<evidence type="ECO:0000313" key="13">
    <source>
        <dbReference type="EMBL" id="CBJ30150.1"/>
    </source>
</evidence>
<comment type="similarity">
    <text evidence="2">Belongs to the uracil-DNA glycosylase (UDG) superfamily. Type 4 (UDGa) family.</text>
</comment>
<evidence type="ECO:0000256" key="7">
    <source>
        <dbReference type="ARBA" id="ARBA00022763"/>
    </source>
</evidence>
<dbReference type="SUPFAM" id="SSF52141">
    <property type="entry name" value="Uracil-DNA glycosylase-like"/>
    <property type="match status" value="1"/>
</dbReference>
<dbReference type="InParanoid" id="D7FN93"/>
<dbReference type="Pfam" id="PF03167">
    <property type="entry name" value="UDG"/>
    <property type="match status" value="1"/>
</dbReference>
<evidence type="ECO:0000256" key="5">
    <source>
        <dbReference type="ARBA" id="ARBA00022485"/>
    </source>
</evidence>
<evidence type="ECO:0000256" key="2">
    <source>
        <dbReference type="ARBA" id="ARBA00006521"/>
    </source>
</evidence>
<evidence type="ECO:0000256" key="4">
    <source>
        <dbReference type="ARBA" id="ARBA00019403"/>
    </source>
</evidence>
<dbReference type="GO" id="GO:0004844">
    <property type="term" value="F:uracil DNA N-glycosylase activity"/>
    <property type="evidence" value="ECO:0007669"/>
    <property type="project" value="UniProtKB-EC"/>
</dbReference>
<keyword evidence="11" id="KW-0234">DNA repair</keyword>
<evidence type="ECO:0000256" key="6">
    <source>
        <dbReference type="ARBA" id="ARBA00022723"/>
    </source>
</evidence>
<dbReference type="AlphaFoldDB" id="D7FN93"/>
<gene>
    <name evidence="13" type="ORF">Esi_0177_0041</name>
</gene>
<dbReference type="CDD" id="cd10030">
    <property type="entry name" value="UDG-F4_TTUDGA_SPO1dp_like"/>
    <property type="match status" value="1"/>
</dbReference>
<keyword evidence="10" id="KW-0411">Iron-sulfur</keyword>
<evidence type="ECO:0000259" key="12">
    <source>
        <dbReference type="SMART" id="SM00986"/>
    </source>
</evidence>
<dbReference type="PANTHER" id="PTHR33693">
    <property type="entry name" value="TYPE-5 URACIL-DNA GLYCOSYLASE"/>
    <property type="match status" value="1"/>
</dbReference>
<dbReference type="OrthoDB" id="10267060at2759"/>
<dbReference type="EMBL" id="FN649735">
    <property type="protein sequence ID" value="CBJ30150.1"/>
    <property type="molecule type" value="Genomic_DNA"/>
</dbReference>
<keyword evidence="14" id="KW-1185">Reference proteome</keyword>
<dbReference type="InterPro" id="IPR005273">
    <property type="entry name" value="Ura-DNA_glyco_family4"/>
</dbReference>
<keyword evidence="9" id="KW-0408">Iron</keyword>
<dbReference type="InterPro" id="IPR005122">
    <property type="entry name" value="Uracil-DNA_glycosylase-like"/>
</dbReference>
<reference evidence="13 14" key="1">
    <citation type="journal article" date="2010" name="Nature">
        <title>The Ectocarpus genome and the independent evolution of multicellularity in brown algae.</title>
        <authorList>
            <person name="Cock J.M."/>
            <person name="Sterck L."/>
            <person name="Rouze P."/>
            <person name="Scornet D."/>
            <person name="Allen A.E."/>
            <person name="Amoutzias G."/>
            <person name="Anthouard V."/>
            <person name="Artiguenave F."/>
            <person name="Aury J.M."/>
            <person name="Badger J.H."/>
            <person name="Beszteri B."/>
            <person name="Billiau K."/>
            <person name="Bonnet E."/>
            <person name="Bothwell J.H."/>
            <person name="Bowler C."/>
            <person name="Boyen C."/>
            <person name="Brownlee C."/>
            <person name="Carrano C.J."/>
            <person name="Charrier B."/>
            <person name="Cho G.Y."/>
            <person name="Coelho S.M."/>
            <person name="Collen J."/>
            <person name="Corre E."/>
            <person name="Da Silva C."/>
            <person name="Delage L."/>
            <person name="Delaroque N."/>
            <person name="Dittami S.M."/>
            <person name="Doulbeau S."/>
            <person name="Elias M."/>
            <person name="Farnham G."/>
            <person name="Gachon C.M."/>
            <person name="Gschloessl B."/>
            <person name="Heesch S."/>
            <person name="Jabbari K."/>
            <person name="Jubin C."/>
            <person name="Kawai H."/>
            <person name="Kimura K."/>
            <person name="Kloareg B."/>
            <person name="Kupper F.C."/>
            <person name="Lang D."/>
            <person name="Le Bail A."/>
            <person name="Leblanc C."/>
            <person name="Lerouge P."/>
            <person name="Lohr M."/>
            <person name="Lopez P.J."/>
            <person name="Martens C."/>
            <person name="Maumus F."/>
            <person name="Michel G."/>
            <person name="Miranda-Saavedra D."/>
            <person name="Morales J."/>
            <person name="Moreau H."/>
            <person name="Motomura T."/>
            <person name="Nagasato C."/>
            <person name="Napoli C.A."/>
            <person name="Nelson D.R."/>
            <person name="Nyvall-Collen P."/>
            <person name="Peters A.F."/>
            <person name="Pommier C."/>
            <person name="Potin P."/>
            <person name="Poulain J."/>
            <person name="Quesneville H."/>
            <person name="Read B."/>
            <person name="Rensing S.A."/>
            <person name="Ritter A."/>
            <person name="Rousvoal S."/>
            <person name="Samanta M."/>
            <person name="Samson G."/>
            <person name="Schroeder D.C."/>
            <person name="Segurens B."/>
            <person name="Strittmatter M."/>
            <person name="Tonon T."/>
            <person name="Tregear J.W."/>
            <person name="Valentin K."/>
            <person name="von Dassow P."/>
            <person name="Yamagishi T."/>
            <person name="Van de Peer Y."/>
            <person name="Wincker P."/>
        </authorList>
    </citation>
    <scope>NUCLEOTIDE SEQUENCE [LARGE SCALE GENOMIC DNA]</scope>
    <source>
        <strain evidence="14">Ec32 / CCAP1310/4</strain>
    </source>
</reference>
<accession>D7FN93</accession>
<dbReference type="InterPro" id="IPR036895">
    <property type="entry name" value="Uracil-DNA_glycosylase-like_sf"/>
</dbReference>
<dbReference type="EC" id="3.2.2.27" evidence="3"/>
<evidence type="ECO:0000256" key="9">
    <source>
        <dbReference type="ARBA" id="ARBA00023004"/>
    </source>
</evidence>
<evidence type="ECO:0000256" key="3">
    <source>
        <dbReference type="ARBA" id="ARBA00012030"/>
    </source>
</evidence>
<comment type="catalytic activity">
    <reaction evidence="1">
        <text>Hydrolyzes single-stranded DNA or mismatched double-stranded DNA and polynucleotides, releasing free uracil.</text>
        <dbReference type="EC" id="3.2.2.27"/>
    </reaction>
</comment>
<dbReference type="GO" id="GO:0051539">
    <property type="term" value="F:4 iron, 4 sulfur cluster binding"/>
    <property type="evidence" value="ECO:0007669"/>
    <property type="project" value="UniProtKB-KW"/>
</dbReference>
<evidence type="ECO:0000256" key="10">
    <source>
        <dbReference type="ARBA" id="ARBA00023014"/>
    </source>
</evidence>
<evidence type="ECO:0000256" key="8">
    <source>
        <dbReference type="ARBA" id="ARBA00022801"/>
    </source>
</evidence>
<dbReference type="SMART" id="SM00987">
    <property type="entry name" value="UreE_C"/>
    <property type="match status" value="1"/>
</dbReference>
<dbReference type="InterPro" id="IPR051536">
    <property type="entry name" value="UDG_Type-4/5"/>
</dbReference>
<keyword evidence="8" id="KW-0378">Hydrolase</keyword>
<dbReference type="Proteomes" id="UP000002630">
    <property type="component" value="Linkage Group LG10"/>
</dbReference>
<dbReference type="GO" id="GO:0046872">
    <property type="term" value="F:metal ion binding"/>
    <property type="evidence" value="ECO:0007669"/>
    <property type="project" value="UniProtKB-KW"/>
</dbReference>
<evidence type="ECO:0000313" key="14">
    <source>
        <dbReference type="Proteomes" id="UP000002630"/>
    </source>
</evidence>
<dbReference type="eggNOG" id="ENOG502SNYZ">
    <property type="taxonomic scope" value="Eukaryota"/>
</dbReference>
<protein>
    <recommendedName>
        <fullName evidence="4">Type-4 uracil-DNA glycosylase</fullName>
        <ecNumber evidence="3">3.2.2.27</ecNumber>
    </recommendedName>
</protein>
<evidence type="ECO:0000256" key="1">
    <source>
        <dbReference type="ARBA" id="ARBA00001400"/>
    </source>
</evidence>
<keyword evidence="5" id="KW-0004">4Fe-4S</keyword>
<dbReference type="NCBIfam" id="TIGR00758">
    <property type="entry name" value="UDG_fam4"/>
    <property type="match status" value="1"/>
</dbReference>
<feature type="domain" description="Uracil-DNA glycosylase-like" evidence="12">
    <location>
        <begin position="163"/>
        <end position="330"/>
    </location>
</feature>
<keyword evidence="6" id="KW-0479">Metal-binding</keyword>